<dbReference type="EMBL" id="BPLR01004231">
    <property type="protein sequence ID" value="GIX93307.1"/>
    <property type="molecule type" value="Genomic_DNA"/>
</dbReference>
<keyword evidence="2" id="KW-1185">Reference proteome</keyword>
<evidence type="ECO:0000313" key="2">
    <source>
        <dbReference type="Proteomes" id="UP001054945"/>
    </source>
</evidence>
<organism evidence="1 2">
    <name type="scientific">Caerostris extrusa</name>
    <name type="common">Bark spider</name>
    <name type="synonym">Caerostris bankana</name>
    <dbReference type="NCBI Taxonomy" id="172846"/>
    <lineage>
        <taxon>Eukaryota</taxon>
        <taxon>Metazoa</taxon>
        <taxon>Ecdysozoa</taxon>
        <taxon>Arthropoda</taxon>
        <taxon>Chelicerata</taxon>
        <taxon>Arachnida</taxon>
        <taxon>Araneae</taxon>
        <taxon>Araneomorphae</taxon>
        <taxon>Entelegynae</taxon>
        <taxon>Araneoidea</taxon>
        <taxon>Araneidae</taxon>
        <taxon>Caerostris</taxon>
    </lineage>
</organism>
<dbReference type="Proteomes" id="UP001054945">
    <property type="component" value="Unassembled WGS sequence"/>
</dbReference>
<accession>A0AAV4P7T8</accession>
<protein>
    <submittedName>
        <fullName evidence="1">Uncharacterized protein</fullName>
    </submittedName>
</protein>
<evidence type="ECO:0000313" key="1">
    <source>
        <dbReference type="EMBL" id="GIX93307.1"/>
    </source>
</evidence>
<sequence>MAQTGDSPVCDSQSTGQRSSKLRAILLRGDDRNWSEVSLFQVRGVCWQARSDQSSRVVNLPSHFAGKPPGI</sequence>
<gene>
    <name evidence="1" type="ORF">CEXT_73901</name>
</gene>
<name>A0AAV4P7T8_CAEEX</name>
<dbReference type="AlphaFoldDB" id="A0AAV4P7T8"/>
<proteinExistence type="predicted"/>
<comment type="caution">
    <text evidence="1">The sequence shown here is derived from an EMBL/GenBank/DDBJ whole genome shotgun (WGS) entry which is preliminary data.</text>
</comment>
<reference evidence="1 2" key="1">
    <citation type="submission" date="2021-06" db="EMBL/GenBank/DDBJ databases">
        <title>Caerostris extrusa draft genome.</title>
        <authorList>
            <person name="Kono N."/>
            <person name="Arakawa K."/>
        </authorList>
    </citation>
    <scope>NUCLEOTIDE SEQUENCE [LARGE SCALE GENOMIC DNA]</scope>
</reference>